<evidence type="ECO:0000313" key="3">
    <source>
        <dbReference type="Proteomes" id="UP000225433"/>
    </source>
</evidence>
<comment type="caution">
    <text evidence="2">The sequence shown here is derived from an EMBL/GenBank/DDBJ whole genome shotgun (WGS) entry which is preliminary data.</text>
</comment>
<organism evidence="2 3">
    <name type="scientific">Xenorhabdus hominickii</name>
    <dbReference type="NCBI Taxonomy" id="351679"/>
    <lineage>
        <taxon>Bacteria</taxon>
        <taxon>Pseudomonadati</taxon>
        <taxon>Pseudomonadota</taxon>
        <taxon>Gammaproteobacteria</taxon>
        <taxon>Enterobacterales</taxon>
        <taxon>Morganellaceae</taxon>
        <taxon>Xenorhabdus</taxon>
    </lineage>
</organism>
<accession>A0A2G0Q230</accession>
<evidence type="ECO:0000313" key="2">
    <source>
        <dbReference type="EMBL" id="PHM53261.1"/>
    </source>
</evidence>
<protein>
    <submittedName>
        <fullName evidence="2">Uncharacterized protein</fullName>
    </submittedName>
</protein>
<dbReference type="EMBL" id="NJAI01000007">
    <property type="protein sequence ID" value="PHM53261.1"/>
    <property type="molecule type" value="Genomic_DNA"/>
</dbReference>
<proteinExistence type="predicted"/>
<dbReference type="PROSITE" id="PS51257">
    <property type="entry name" value="PROKAR_LIPOPROTEIN"/>
    <property type="match status" value="1"/>
</dbReference>
<dbReference type="Proteomes" id="UP000225433">
    <property type="component" value="Unassembled WGS sequence"/>
</dbReference>
<keyword evidence="1" id="KW-1133">Transmembrane helix</keyword>
<name>A0A2G0Q230_XENHO</name>
<dbReference type="AlphaFoldDB" id="A0A2G0Q230"/>
<gene>
    <name evidence="2" type="ORF">Xhom_04156</name>
</gene>
<keyword evidence="1" id="KW-0812">Transmembrane</keyword>
<feature type="transmembrane region" description="Helical" evidence="1">
    <location>
        <begin position="6"/>
        <end position="26"/>
    </location>
</feature>
<sequence length="37" mass="4323">MRFDILMLIFCCFNAFFIGCFNAFLLKVLTLKGGHYD</sequence>
<keyword evidence="1" id="KW-0472">Membrane</keyword>
<reference evidence="2 3" key="1">
    <citation type="journal article" date="2017" name="Nat. Microbiol.">
        <title>Natural product diversity associated with the nematode symbionts Photorhabdus and Xenorhabdus.</title>
        <authorList>
            <person name="Tobias N.J."/>
            <person name="Wolff H."/>
            <person name="Djahanschiri B."/>
            <person name="Grundmann F."/>
            <person name="Kronenwerth M."/>
            <person name="Shi Y.M."/>
            <person name="Simonyi S."/>
            <person name="Grun P."/>
            <person name="Shapiro-Ilan D."/>
            <person name="Pidot S.J."/>
            <person name="Stinear T.P."/>
            <person name="Ebersberger I."/>
            <person name="Bode H.B."/>
        </authorList>
    </citation>
    <scope>NUCLEOTIDE SEQUENCE [LARGE SCALE GENOMIC DNA]</scope>
    <source>
        <strain evidence="2 3">DSM 17903</strain>
    </source>
</reference>
<evidence type="ECO:0000256" key="1">
    <source>
        <dbReference type="SAM" id="Phobius"/>
    </source>
</evidence>